<proteinExistence type="predicted"/>
<dbReference type="PANTHER" id="PTHR19134">
    <property type="entry name" value="RECEPTOR-TYPE TYROSINE-PROTEIN PHOSPHATASE"/>
    <property type="match status" value="1"/>
</dbReference>
<dbReference type="PANTHER" id="PTHR19134:SF559">
    <property type="entry name" value="TYROSINE-PROTEIN PHOSPHATASE DOMAIN-CONTAINING PROTEIN"/>
    <property type="match status" value="1"/>
</dbReference>
<dbReference type="SMART" id="SM00404">
    <property type="entry name" value="PTPc_motif"/>
    <property type="match status" value="1"/>
</dbReference>
<dbReference type="Pfam" id="PF00102">
    <property type="entry name" value="Y_phosphatase"/>
    <property type="match status" value="1"/>
</dbReference>
<dbReference type="PRINTS" id="PR00700">
    <property type="entry name" value="PRTYPHPHTASE"/>
</dbReference>
<dbReference type="InterPro" id="IPR000387">
    <property type="entry name" value="Tyr_Pase_dom"/>
</dbReference>
<dbReference type="InterPro" id="IPR029021">
    <property type="entry name" value="Prot-tyrosine_phosphatase-like"/>
</dbReference>
<evidence type="ECO:0000259" key="3">
    <source>
        <dbReference type="PROSITE" id="PS50056"/>
    </source>
</evidence>
<organism evidence="4 5">
    <name type="scientific">Pristionchus entomophagus</name>
    <dbReference type="NCBI Taxonomy" id="358040"/>
    <lineage>
        <taxon>Eukaryota</taxon>
        <taxon>Metazoa</taxon>
        <taxon>Ecdysozoa</taxon>
        <taxon>Nematoda</taxon>
        <taxon>Chromadorea</taxon>
        <taxon>Rhabditida</taxon>
        <taxon>Rhabditina</taxon>
        <taxon>Diplogasteromorpha</taxon>
        <taxon>Diplogasteroidea</taxon>
        <taxon>Neodiplogasteridae</taxon>
        <taxon>Pristionchus</taxon>
    </lineage>
</organism>
<dbReference type="Proteomes" id="UP001432027">
    <property type="component" value="Unassembled WGS sequence"/>
</dbReference>
<dbReference type="InterPro" id="IPR050348">
    <property type="entry name" value="Protein-Tyr_Phosphatase"/>
</dbReference>
<sequence length="331" mass="37442">SSRAVAPSSSPTPAKMTEPGDETGDDLPQEEAETKKNQGVVEFLTELREGPSKIKEWFKELTKKPPRFDAFLSNPALNRYPNAVLYDATRVKLKPNKPDTMSDYIHASWVDSFEKRKGYILSQSPFDSETEFDFWRMVSQTKPALIVVLTNVKKGDSNCIRQFWPSTQEMKDFGFIRIKCEDHDEARDHERYDLSVDLHDKPNCSPPLLAYTAWCDDKHLPDNLLEFRATMKIALRKVEARDKPPSADAPVLLVCPSGVHRAGTFAGLDIVLDRISAERKVGLAETVSILRSQRFGVFSMFSHYQTVADIIVRHVVSCNIVNPDALLGKRE</sequence>
<dbReference type="InterPro" id="IPR000242">
    <property type="entry name" value="PTP_cat"/>
</dbReference>
<keyword evidence="5" id="KW-1185">Reference proteome</keyword>
<feature type="region of interest" description="Disordered" evidence="1">
    <location>
        <begin position="1"/>
        <end position="39"/>
    </location>
</feature>
<dbReference type="SUPFAM" id="SSF52799">
    <property type="entry name" value="(Phosphotyrosine protein) phosphatases II"/>
    <property type="match status" value="1"/>
</dbReference>
<feature type="compositionally biased region" description="Polar residues" evidence="1">
    <location>
        <begin position="1"/>
        <end position="12"/>
    </location>
</feature>
<name>A0AAV5SV48_9BILA</name>
<dbReference type="AlphaFoldDB" id="A0AAV5SV48"/>
<dbReference type="PROSITE" id="PS50056">
    <property type="entry name" value="TYR_PHOSPHATASE_2"/>
    <property type="match status" value="1"/>
</dbReference>
<evidence type="ECO:0008006" key="6">
    <source>
        <dbReference type="Google" id="ProtNLM"/>
    </source>
</evidence>
<dbReference type="EMBL" id="BTSX01000003">
    <property type="protein sequence ID" value="GMS87237.1"/>
    <property type="molecule type" value="Genomic_DNA"/>
</dbReference>
<dbReference type="CDD" id="cd00047">
    <property type="entry name" value="PTPc"/>
    <property type="match status" value="1"/>
</dbReference>
<dbReference type="Gene3D" id="3.90.190.10">
    <property type="entry name" value="Protein tyrosine phosphatase superfamily"/>
    <property type="match status" value="1"/>
</dbReference>
<reference evidence="4" key="1">
    <citation type="submission" date="2023-10" db="EMBL/GenBank/DDBJ databases">
        <title>Genome assembly of Pristionchus species.</title>
        <authorList>
            <person name="Yoshida K."/>
            <person name="Sommer R.J."/>
        </authorList>
    </citation>
    <scope>NUCLEOTIDE SEQUENCE</scope>
    <source>
        <strain evidence="4">RS0144</strain>
    </source>
</reference>
<evidence type="ECO:0000259" key="2">
    <source>
        <dbReference type="PROSITE" id="PS50055"/>
    </source>
</evidence>
<evidence type="ECO:0000313" key="5">
    <source>
        <dbReference type="Proteomes" id="UP001432027"/>
    </source>
</evidence>
<dbReference type="SMART" id="SM00194">
    <property type="entry name" value="PTPc"/>
    <property type="match status" value="1"/>
</dbReference>
<dbReference type="PROSITE" id="PS50055">
    <property type="entry name" value="TYR_PHOSPHATASE_PTP"/>
    <property type="match status" value="1"/>
</dbReference>
<accession>A0AAV5SV48</accession>
<feature type="compositionally biased region" description="Acidic residues" evidence="1">
    <location>
        <begin position="19"/>
        <end position="31"/>
    </location>
</feature>
<evidence type="ECO:0000313" key="4">
    <source>
        <dbReference type="EMBL" id="GMS87237.1"/>
    </source>
</evidence>
<feature type="domain" description="Tyrosine specific protein phosphatases" evidence="3">
    <location>
        <begin position="225"/>
        <end position="305"/>
    </location>
</feature>
<dbReference type="GO" id="GO:0004725">
    <property type="term" value="F:protein tyrosine phosphatase activity"/>
    <property type="evidence" value="ECO:0007669"/>
    <property type="project" value="InterPro"/>
</dbReference>
<feature type="domain" description="Tyrosine-protein phosphatase" evidence="2">
    <location>
        <begin position="74"/>
        <end position="314"/>
    </location>
</feature>
<feature type="non-terminal residue" evidence="4">
    <location>
        <position position="1"/>
    </location>
</feature>
<gene>
    <name evidence="4" type="ORF">PENTCL1PPCAC_9412</name>
</gene>
<dbReference type="InterPro" id="IPR003595">
    <property type="entry name" value="Tyr_Pase_cat"/>
</dbReference>
<protein>
    <recommendedName>
        <fullName evidence="6">Tyrosine phosphatase</fullName>
    </recommendedName>
</protein>
<evidence type="ECO:0000256" key="1">
    <source>
        <dbReference type="SAM" id="MobiDB-lite"/>
    </source>
</evidence>
<comment type="caution">
    <text evidence="4">The sequence shown here is derived from an EMBL/GenBank/DDBJ whole genome shotgun (WGS) entry which is preliminary data.</text>
</comment>